<dbReference type="Pfam" id="PF17919">
    <property type="entry name" value="RT_RNaseH_2"/>
    <property type="match status" value="1"/>
</dbReference>
<evidence type="ECO:0000313" key="2">
    <source>
        <dbReference type="EMBL" id="KAJ0211861.1"/>
    </source>
</evidence>
<dbReference type="InterPro" id="IPR041577">
    <property type="entry name" value="RT_RNaseH_2"/>
</dbReference>
<reference evidence="2 3" key="1">
    <citation type="journal article" date="2017" name="Nat. Commun.">
        <title>Genome assembly with in vitro proximity ligation data and whole-genome triplication in lettuce.</title>
        <authorList>
            <person name="Reyes-Chin-Wo S."/>
            <person name="Wang Z."/>
            <person name="Yang X."/>
            <person name="Kozik A."/>
            <person name="Arikit S."/>
            <person name="Song C."/>
            <person name="Xia L."/>
            <person name="Froenicke L."/>
            <person name="Lavelle D.O."/>
            <person name="Truco M.J."/>
            <person name="Xia R."/>
            <person name="Zhu S."/>
            <person name="Xu C."/>
            <person name="Xu H."/>
            <person name="Xu X."/>
            <person name="Cox K."/>
            <person name="Korf I."/>
            <person name="Meyers B.C."/>
            <person name="Michelmore R.W."/>
        </authorList>
    </citation>
    <scope>NUCLEOTIDE SEQUENCE [LARGE SCALE GENOMIC DNA]</scope>
    <source>
        <strain evidence="3">cv. Salinas</strain>
        <tissue evidence="2">Seedlings</tissue>
    </source>
</reference>
<dbReference type="EMBL" id="NBSK02000004">
    <property type="protein sequence ID" value="KAJ0211861.1"/>
    <property type="molecule type" value="Genomic_DNA"/>
</dbReference>
<name>A0A9R1VSN8_LACSA</name>
<dbReference type="PANTHER" id="PTHR48475">
    <property type="entry name" value="RIBONUCLEASE H"/>
    <property type="match status" value="1"/>
</dbReference>
<sequence>MLHECCSAQNPSVPVYFVSRILQVAERNYSKVEKLVLSLVYAASRLRRYFQAQPIEWAIELGERDITYKPQISIKGLALAGFMAEMSDDPHSSMMTTPKDVDKPPKAPTQETKEMWRLHTARASSKDGSGVGIAKYEALLAGLRLARSMNVSCLEVFSELMLVVVKFKTFEVTQITRSKIIEADALSKFASIAFNHLSKTVLVEVLPKNSVDKPPNEAMALEEETSWMTP</sequence>
<gene>
    <name evidence="2" type="ORF">LSAT_V11C400203690</name>
</gene>
<dbReference type="Proteomes" id="UP000235145">
    <property type="component" value="Unassembled WGS sequence"/>
</dbReference>
<dbReference type="AlphaFoldDB" id="A0A9R1VSN8"/>
<evidence type="ECO:0000313" key="3">
    <source>
        <dbReference type="Proteomes" id="UP000235145"/>
    </source>
</evidence>
<accession>A0A9R1VSN8</accession>
<organism evidence="2 3">
    <name type="scientific">Lactuca sativa</name>
    <name type="common">Garden lettuce</name>
    <dbReference type="NCBI Taxonomy" id="4236"/>
    <lineage>
        <taxon>Eukaryota</taxon>
        <taxon>Viridiplantae</taxon>
        <taxon>Streptophyta</taxon>
        <taxon>Embryophyta</taxon>
        <taxon>Tracheophyta</taxon>
        <taxon>Spermatophyta</taxon>
        <taxon>Magnoliopsida</taxon>
        <taxon>eudicotyledons</taxon>
        <taxon>Gunneridae</taxon>
        <taxon>Pentapetalae</taxon>
        <taxon>asterids</taxon>
        <taxon>campanulids</taxon>
        <taxon>Asterales</taxon>
        <taxon>Asteraceae</taxon>
        <taxon>Cichorioideae</taxon>
        <taxon>Cichorieae</taxon>
        <taxon>Lactucinae</taxon>
        <taxon>Lactuca</taxon>
    </lineage>
</organism>
<keyword evidence="3" id="KW-1185">Reference proteome</keyword>
<evidence type="ECO:0000259" key="1">
    <source>
        <dbReference type="Pfam" id="PF17919"/>
    </source>
</evidence>
<feature type="domain" description="Reverse transcriptase/retrotransposon-derived protein RNase H-like" evidence="1">
    <location>
        <begin position="12"/>
        <end position="55"/>
    </location>
</feature>
<protein>
    <recommendedName>
        <fullName evidence="1">Reverse transcriptase/retrotransposon-derived protein RNase H-like domain-containing protein</fullName>
    </recommendedName>
</protein>
<comment type="caution">
    <text evidence="2">The sequence shown here is derived from an EMBL/GenBank/DDBJ whole genome shotgun (WGS) entry which is preliminary data.</text>
</comment>
<dbReference type="PANTHER" id="PTHR48475:SF2">
    <property type="entry name" value="RIBONUCLEASE H"/>
    <property type="match status" value="1"/>
</dbReference>
<proteinExistence type="predicted"/>